<dbReference type="Proteomes" id="UP001154272">
    <property type="component" value="Unassembled WGS sequence"/>
</dbReference>
<evidence type="ECO:0000313" key="1">
    <source>
        <dbReference type="EMBL" id="CAI3938673.1"/>
    </source>
</evidence>
<reference evidence="1" key="1">
    <citation type="submission" date="2022-10" db="EMBL/GenBank/DDBJ databases">
        <authorList>
            <person name="Botero Cardona J."/>
        </authorList>
    </citation>
    <scope>NUCLEOTIDE SEQUENCE</scope>
    <source>
        <strain evidence="1">R-83534</strain>
    </source>
</reference>
<dbReference type="PANTHER" id="PTHR38767">
    <property type="entry name" value="DNA POLYMERASE III SUBUNIT CHI"/>
    <property type="match status" value="1"/>
</dbReference>
<sequence>MASIGFYHLTKTSLEQALPALLTRTMQVKEHGLVLCKDDAQVKILTEALWRITHPVWLPHGCHTSKHQDISPEWQPIWLTIFEENLNKAAFLFLVRGQSLSALNSFKRVFDLFDGNDEQAVLEARERWRLLKQDGHELTYWKQTEKGWEQGGKG</sequence>
<accession>A0ABM9HN12</accession>
<name>A0ABM9HN12_9PROT</name>
<keyword evidence="2" id="KW-1185">Reference proteome</keyword>
<gene>
    <name evidence="1" type="ORF">R83534S58_LOCUS989</name>
</gene>
<dbReference type="SUPFAM" id="SSF102400">
    <property type="entry name" value="DNA polymerase III chi subunit"/>
    <property type="match status" value="1"/>
</dbReference>
<evidence type="ECO:0000313" key="2">
    <source>
        <dbReference type="Proteomes" id="UP001154272"/>
    </source>
</evidence>
<dbReference type="Gene3D" id="3.40.50.10110">
    <property type="entry name" value="DNA polymerase III subunit chi"/>
    <property type="match status" value="1"/>
</dbReference>
<dbReference type="RefSeq" id="WP_034335953.1">
    <property type="nucleotide sequence ID" value="NZ_CAMXCH010000002.1"/>
</dbReference>
<dbReference type="InterPro" id="IPR007459">
    <property type="entry name" value="DNA_pol3_chi"/>
</dbReference>
<dbReference type="NCBIfam" id="NF004347">
    <property type="entry name" value="PRK05728.1-4"/>
    <property type="match status" value="1"/>
</dbReference>
<proteinExistence type="predicted"/>
<dbReference type="Pfam" id="PF04364">
    <property type="entry name" value="DNA_pol3_chi"/>
    <property type="match status" value="1"/>
</dbReference>
<comment type="caution">
    <text evidence="1">The sequence shown here is derived from an EMBL/GenBank/DDBJ whole genome shotgun (WGS) entry which is preliminary data.</text>
</comment>
<organism evidence="1 2">
    <name type="scientific">Commensalibacter papalotli</name>
    <name type="common">ex Botero et al. 2024</name>
    <dbReference type="NCBI Taxonomy" id="2972766"/>
    <lineage>
        <taxon>Bacteria</taxon>
        <taxon>Pseudomonadati</taxon>
        <taxon>Pseudomonadota</taxon>
        <taxon>Alphaproteobacteria</taxon>
        <taxon>Acetobacterales</taxon>
        <taxon>Acetobacteraceae</taxon>
    </lineage>
</organism>
<dbReference type="EMBL" id="CAMXCH010000002">
    <property type="protein sequence ID" value="CAI3938673.1"/>
    <property type="molecule type" value="Genomic_DNA"/>
</dbReference>
<dbReference type="InterPro" id="IPR036768">
    <property type="entry name" value="PolIII_chi_sf"/>
</dbReference>
<dbReference type="PANTHER" id="PTHR38767:SF1">
    <property type="entry name" value="DNA POLYMERASE III SUBUNIT CHI"/>
    <property type="match status" value="1"/>
</dbReference>
<protein>
    <submittedName>
        <fullName evidence="1">Chi subunit (HolC) (PDB:1EM8)</fullName>
    </submittedName>
</protein>